<dbReference type="STRING" id="59922.P9303_05731"/>
<evidence type="ECO:0000313" key="3">
    <source>
        <dbReference type="Proteomes" id="UP000002274"/>
    </source>
</evidence>
<protein>
    <submittedName>
        <fullName evidence="2">Uncharacterized protein</fullName>
    </submittedName>
</protein>
<gene>
    <name evidence="2" type="ordered locus">P9303_05731</name>
</gene>
<sequence>MSICPNCGGSGIQRISHLRFRTCLDCLGQGSVIEELNTRYPLQSPGGDLQAEQTIKTPIAAPVAS</sequence>
<dbReference type="EMBL" id="CP000554">
    <property type="protein sequence ID" value="ABM77325.1"/>
    <property type="molecule type" value="Genomic_DNA"/>
</dbReference>
<feature type="region of interest" description="Disordered" evidence="1">
    <location>
        <begin position="43"/>
        <end position="65"/>
    </location>
</feature>
<dbReference type="SUPFAM" id="SSF57938">
    <property type="entry name" value="DnaJ/Hsp40 cysteine-rich domain"/>
    <property type="match status" value="1"/>
</dbReference>
<organism evidence="2 3">
    <name type="scientific">Prochlorococcus marinus (strain MIT 9303)</name>
    <dbReference type="NCBI Taxonomy" id="59922"/>
    <lineage>
        <taxon>Bacteria</taxon>
        <taxon>Bacillati</taxon>
        <taxon>Cyanobacteriota</taxon>
        <taxon>Cyanophyceae</taxon>
        <taxon>Synechococcales</taxon>
        <taxon>Prochlorococcaceae</taxon>
        <taxon>Prochlorococcus</taxon>
    </lineage>
</organism>
<reference evidence="2 3" key="1">
    <citation type="journal article" date="2007" name="PLoS Genet.">
        <title>Patterns and implications of gene gain and loss in the evolution of Prochlorococcus.</title>
        <authorList>
            <person name="Kettler G.C."/>
            <person name="Martiny A.C."/>
            <person name="Huang K."/>
            <person name="Zucker J."/>
            <person name="Coleman M.L."/>
            <person name="Rodrigue S."/>
            <person name="Chen F."/>
            <person name="Lapidus A."/>
            <person name="Ferriera S."/>
            <person name="Johnson J."/>
            <person name="Steglich C."/>
            <person name="Church G.M."/>
            <person name="Richardson P."/>
            <person name="Chisholm S.W."/>
        </authorList>
    </citation>
    <scope>NUCLEOTIDE SEQUENCE [LARGE SCALE GENOMIC DNA]</scope>
    <source>
        <strain evidence="2 3">MIT 9303</strain>
    </source>
</reference>
<dbReference type="BioCyc" id="PMAR59922:G1G80-528-MONOMER"/>
<proteinExistence type="predicted"/>
<dbReference type="Gene3D" id="6.20.20.10">
    <property type="match status" value="1"/>
</dbReference>
<dbReference type="InterPro" id="IPR036410">
    <property type="entry name" value="HSP_DnaJ_Cys-rich_dom_sf"/>
</dbReference>
<dbReference type="KEGG" id="pmf:P9303_05731"/>
<evidence type="ECO:0000313" key="2">
    <source>
        <dbReference type="EMBL" id="ABM77325.1"/>
    </source>
</evidence>
<dbReference type="Proteomes" id="UP000002274">
    <property type="component" value="Chromosome"/>
</dbReference>
<dbReference type="AlphaFoldDB" id="A2C765"/>
<dbReference type="RefSeq" id="WP_011825245.1">
    <property type="nucleotide sequence ID" value="NC_008820.1"/>
</dbReference>
<evidence type="ECO:0000256" key="1">
    <source>
        <dbReference type="SAM" id="MobiDB-lite"/>
    </source>
</evidence>
<name>A2C765_PROM3</name>
<dbReference type="HOGENOM" id="CLU_183122_0_0_3"/>
<accession>A2C765</accession>